<keyword evidence="1" id="KW-1133">Transmembrane helix</keyword>
<evidence type="ECO:0008006" key="4">
    <source>
        <dbReference type="Google" id="ProtNLM"/>
    </source>
</evidence>
<name>A0A369QHA9_9BACT</name>
<evidence type="ECO:0000313" key="2">
    <source>
        <dbReference type="EMBL" id="RDC64114.1"/>
    </source>
</evidence>
<sequence length="259" mass="29936">MVNGSDKIILFLVYGSANSYYQVVFSILTLYFHIQSSSDQIKIVVYTNNAELLNKYLPTIPLIIKLISDDDIKEYRGKQDFNHRMKILVIDHCMREFNCDILYVDGDTFFLKSPLNLIYSISENVSLMHTPEYDMYSTKSENCFKLTLRRTLEDPVTLNDASFRIPLTTIMWNAGVIGISNENISLLGDVLTLTDQLYGSRPVHTAEQFAFSFVLQSNTEVIAADDYIQHYWMPNERAVYNKVIKSLFKNILKVILMYI</sequence>
<dbReference type="SUPFAM" id="SSF53448">
    <property type="entry name" value="Nucleotide-diphospho-sugar transferases"/>
    <property type="match status" value="1"/>
</dbReference>
<dbReference type="AlphaFoldDB" id="A0A369QHA9"/>
<dbReference type="Proteomes" id="UP000253919">
    <property type="component" value="Unassembled WGS sequence"/>
</dbReference>
<keyword evidence="1" id="KW-0812">Transmembrane</keyword>
<comment type="caution">
    <text evidence="2">The sequence shown here is derived from an EMBL/GenBank/DDBJ whole genome shotgun (WGS) entry which is preliminary data.</text>
</comment>
<feature type="transmembrane region" description="Helical" evidence="1">
    <location>
        <begin position="12"/>
        <end position="34"/>
    </location>
</feature>
<reference evidence="2 3" key="1">
    <citation type="submission" date="2018-04" db="EMBL/GenBank/DDBJ databases">
        <title>Adhaeribacter sp. HMF7616 genome sequencing and assembly.</title>
        <authorList>
            <person name="Kang H."/>
            <person name="Kang J."/>
            <person name="Cha I."/>
            <person name="Kim H."/>
            <person name="Joh K."/>
        </authorList>
    </citation>
    <scope>NUCLEOTIDE SEQUENCE [LARGE SCALE GENOMIC DNA]</scope>
    <source>
        <strain evidence="2 3">HMF7616</strain>
    </source>
</reference>
<proteinExistence type="predicted"/>
<evidence type="ECO:0000313" key="3">
    <source>
        <dbReference type="Proteomes" id="UP000253919"/>
    </source>
</evidence>
<dbReference type="InterPro" id="IPR029044">
    <property type="entry name" value="Nucleotide-diphossugar_trans"/>
</dbReference>
<gene>
    <name evidence="2" type="ORF">AHMF7616_02724</name>
</gene>
<keyword evidence="3" id="KW-1185">Reference proteome</keyword>
<evidence type="ECO:0000256" key="1">
    <source>
        <dbReference type="SAM" id="Phobius"/>
    </source>
</evidence>
<keyword evidence="1" id="KW-0472">Membrane</keyword>
<organism evidence="2 3">
    <name type="scientific">Adhaeribacter pallidiroseus</name>
    <dbReference type="NCBI Taxonomy" id="2072847"/>
    <lineage>
        <taxon>Bacteria</taxon>
        <taxon>Pseudomonadati</taxon>
        <taxon>Bacteroidota</taxon>
        <taxon>Cytophagia</taxon>
        <taxon>Cytophagales</taxon>
        <taxon>Hymenobacteraceae</taxon>
        <taxon>Adhaeribacter</taxon>
    </lineage>
</organism>
<dbReference type="OrthoDB" id="865313at2"/>
<dbReference type="RefSeq" id="WP_115373316.1">
    <property type="nucleotide sequence ID" value="NZ_QASA01000001.1"/>
</dbReference>
<accession>A0A369QHA9</accession>
<protein>
    <recommendedName>
        <fullName evidence="4">Nucleotide-diphospho-sugar transferase domain-containing protein</fullName>
    </recommendedName>
</protein>
<dbReference type="EMBL" id="QASA01000001">
    <property type="protein sequence ID" value="RDC64114.1"/>
    <property type="molecule type" value="Genomic_DNA"/>
</dbReference>